<protein>
    <recommendedName>
        <fullName evidence="2 5">Proline dehydrogenase</fullName>
        <ecNumber evidence="2 5">1.5.5.2</ecNumber>
    </recommendedName>
</protein>
<comment type="caution">
    <text evidence="7">The sequence shown here is derived from an EMBL/GenBank/DDBJ whole genome shotgun (WGS) entry which is preliminary data.</text>
</comment>
<dbReference type="Pfam" id="PF01619">
    <property type="entry name" value="Pro_dh"/>
    <property type="match status" value="1"/>
</dbReference>
<dbReference type="InterPro" id="IPR015659">
    <property type="entry name" value="Proline_oxidase"/>
</dbReference>
<comment type="similarity">
    <text evidence="1 5">Belongs to the proline oxidase family.</text>
</comment>
<dbReference type="GO" id="GO:0005739">
    <property type="term" value="C:mitochondrion"/>
    <property type="evidence" value="ECO:0007669"/>
    <property type="project" value="TreeGrafter"/>
</dbReference>
<dbReference type="PANTHER" id="PTHR13914:SF0">
    <property type="entry name" value="PROLINE DEHYDROGENASE 1, MITOCHONDRIAL"/>
    <property type="match status" value="1"/>
</dbReference>
<sequence length="530" mass="59955">MAVRITQKLLPRFKKSLNTSATPISLEPSLNLSVKKPIEKSKLTEEFLRKFKTSFNINNISARSTFIIGKTSPTFSQNQGIGNYKVDTSEEKTLDFDDGKRLFKSVTTGKLIRSILNQQMASCDPIVNIGIWVMRSRLFDISIFRYIILFVVKHTFYDHFCAGENLDEARTTLQKLWNGGLKGIMDYGLEDATDNTSCDRNFNEFLRIVDTTKLLPPSSVSYACVKITAICPNSLLKKVSDLLRWEHRDPSFHLLWKVDTLPVLSKSSPFYHTLDKPNHLTPTEEYDLERAHQRLLKLSEKCLEMNLPLLVDAEYSSVQPAIDYLTYSTMIRINRHGNRIVHGTIQAYFKDAKERLIQATETAEKMGVILGLKLVRGAYLSHESSLASSLGFSSPIHENIQDTHACYDECASIMLEKVSKGTGAVVFATHNIESGKAAAWKAEEIGLEKNNEKVQFAQLKGMADGLSFALNNAGFLVSKYLPYGPVEMVIPYLLRRAEENKGLLATSAVDRQLMWNEIKRRLKAKIIRRV</sequence>
<keyword evidence="4 5" id="KW-0642">Proline metabolism</keyword>
<keyword evidence="8" id="KW-1185">Reference proteome</keyword>
<dbReference type="GO" id="GO:0004657">
    <property type="term" value="F:proline dehydrogenase activity"/>
    <property type="evidence" value="ECO:0007669"/>
    <property type="project" value="UniProtKB-EC"/>
</dbReference>
<dbReference type="Proteomes" id="UP001177140">
    <property type="component" value="Unassembled WGS sequence"/>
</dbReference>
<keyword evidence="5" id="KW-0285">Flavoprotein</keyword>
<dbReference type="EC" id="1.5.5.2" evidence="2 5"/>
<dbReference type="Gene3D" id="3.20.20.220">
    <property type="match status" value="1"/>
</dbReference>
<feature type="domain" description="Proline dehydrogenase" evidence="6">
    <location>
        <begin position="170"/>
        <end position="502"/>
    </location>
</feature>
<dbReference type="InterPro" id="IPR002872">
    <property type="entry name" value="Proline_DH_dom"/>
</dbReference>
<organism evidence="7 8">
    <name type="scientific">Papaver nudicaule</name>
    <name type="common">Iceland poppy</name>
    <dbReference type="NCBI Taxonomy" id="74823"/>
    <lineage>
        <taxon>Eukaryota</taxon>
        <taxon>Viridiplantae</taxon>
        <taxon>Streptophyta</taxon>
        <taxon>Embryophyta</taxon>
        <taxon>Tracheophyta</taxon>
        <taxon>Spermatophyta</taxon>
        <taxon>Magnoliopsida</taxon>
        <taxon>Ranunculales</taxon>
        <taxon>Papaveraceae</taxon>
        <taxon>Papaveroideae</taxon>
        <taxon>Papaver</taxon>
    </lineage>
</organism>
<evidence type="ECO:0000256" key="2">
    <source>
        <dbReference type="ARBA" id="ARBA00012695"/>
    </source>
</evidence>
<dbReference type="InterPro" id="IPR029041">
    <property type="entry name" value="FAD-linked_oxidoreductase-like"/>
</dbReference>
<dbReference type="EMBL" id="JAJJMA010162411">
    <property type="protein sequence ID" value="MCL7035932.1"/>
    <property type="molecule type" value="Genomic_DNA"/>
</dbReference>
<accession>A0AA41SAG7</accession>
<dbReference type="PANTHER" id="PTHR13914">
    <property type="entry name" value="PROLINE OXIDASE"/>
    <property type="match status" value="1"/>
</dbReference>
<keyword evidence="3 5" id="KW-0560">Oxidoreductase</keyword>
<comment type="catalytic activity">
    <reaction evidence="5">
        <text>L-proline + a quinone = (S)-1-pyrroline-5-carboxylate + a quinol + H(+)</text>
        <dbReference type="Rhea" id="RHEA:23784"/>
        <dbReference type="ChEBI" id="CHEBI:15378"/>
        <dbReference type="ChEBI" id="CHEBI:17388"/>
        <dbReference type="ChEBI" id="CHEBI:24646"/>
        <dbReference type="ChEBI" id="CHEBI:60039"/>
        <dbReference type="ChEBI" id="CHEBI:132124"/>
        <dbReference type="EC" id="1.5.5.2"/>
    </reaction>
</comment>
<comment type="cofactor">
    <cofactor evidence="5">
        <name>FAD</name>
        <dbReference type="ChEBI" id="CHEBI:57692"/>
    </cofactor>
</comment>
<evidence type="ECO:0000256" key="5">
    <source>
        <dbReference type="RuleBase" id="RU364054"/>
    </source>
</evidence>
<dbReference type="SUPFAM" id="SSF51730">
    <property type="entry name" value="FAD-linked oxidoreductase"/>
    <property type="match status" value="1"/>
</dbReference>
<dbReference type="AlphaFoldDB" id="A0AA41SAG7"/>
<evidence type="ECO:0000313" key="8">
    <source>
        <dbReference type="Proteomes" id="UP001177140"/>
    </source>
</evidence>
<evidence type="ECO:0000313" key="7">
    <source>
        <dbReference type="EMBL" id="MCL7035932.1"/>
    </source>
</evidence>
<proteinExistence type="inferred from homology"/>
<comment type="function">
    <text evidence="5">Converts proline to delta-1-pyrroline-5-carboxylate.</text>
</comment>
<gene>
    <name evidence="7" type="ORF">MKW94_019894</name>
</gene>
<evidence type="ECO:0000256" key="3">
    <source>
        <dbReference type="ARBA" id="ARBA00023002"/>
    </source>
</evidence>
<evidence type="ECO:0000256" key="1">
    <source>
        <dbReference type="ARBA" id="ARBA00005869"/>
    </source>
</evidence>
<dbReference type="GO" id="GO:0071949">
    <property type="term" value="F:FAD binding"/>
    <property type="evidence" value="ECO:0007669"/>
    <property type="project" value="TreeGrafter"/>
</dbReference>
<evidence type="ECO:0000256" key="4">
    <source>
        <dbReference type="ARBA" id="ARBA00023062"/>
    </source>
</evidence>
<evidence type="ECO:0000259" key="6">
    <source>
        <dbReference type="Pfam" id="PF01619"/>
    </source>
</evidence>
<dbReference type="GO" id="GO:0010133">
    <property type="term" value="P:L-proline catabolic process to L-glutamate"/>
    <property type="evidence" value="ECO:0007669"/>
    <property type="project" value="TreeGrafter"/>
</dbReference>
<reference evidence="7" key="1">
    <citation type="submission" date="2022-03" db="EMBL/GenBank/DDBJ databases">
        <title>A functionally conserved STORR gene fusion in Papaver species that diverged 16.8 million years ago.</title>
        <authorList>
            <person name="Catania T."/>
        </authorList>
    </citation>
    <scope>NUCLEOTIDE SEQUENCE</scope>
    <source>
        <strain evidence="7">S-191538</strain>
    </source>
</reference>
<name>A0AA41SAG7_PAPNU</name>
<keyword evidence="5" id="KW-0274">FAD</keyword>